<dbReference type="PANTHER" id="PTHR36057">
    <property type="match status" value="1"/>
</dbReference>
<feature type="chain" id="PRO_5038132844" evidence="1">
    <location>
        <begin position="22"/>
        <end position="265"/>
    </location>
</feature>
<dbReference type="Proteomes" id="UP000712673">
    <property type="component" value="Unassembled WGS sequence"/>
</dbReference>
<dbReference type="EMBL" id="VGLS01000102">
    <property type="protein sequence ID" value="MBM3223162.1"/>
    <property type="molecule type" value="Genomic_DNA"/>
</dbReference>
<feature type="signal peptide" evidence="1">
    <location>
        <begin position="1"/>
        <end position="21"/>
    </location>
</feature>
<evidence type="ECO:0000256" key="1">
    <source>
        <dbReference type="SAM" id="SignalP"/>
    </source>
</evidence>
<evidence type="ECO:0000313" key="3">
    <source>
        <dbReference type="Proteomes" id="UP000712673"/>
    </source>
</evidence>
<reference evidence="2" key="1">
    <citation type="submission" date="2019-03" db="EMBL/GenBank/DDBJ databases">
        <title>Lake Tanganyika Metagenome-Assembled Genomes (MAGs).</title>
        <authorList>
            <person name="Tran P."/>
        </authorList>
    </citation>
    <scope>NUCLEOTIDE SEQUENCE</scope>
    <source>
        <strain evidence="2">K_DeepCast_65m_m2_066</strain>
    </source>
</reference>
<dbReference type="InterPro" id="IPR036249">
    <property type="entry name" value="Thioredoxin-like_sf"/>
</dbReference>
<dbReference type="AlphaFoldDB" id="A0A937W0N7"/>
<dbReference type="InterPro" id="IPR010634">
    <property type="entry name" value="DUF1223"/>
</dbReference>
<protein>
    <submittedName>
        <fullName evidence="2">DUF1223 domain-containing protein</fullName>
    </submittedName>
</protein>
<dbReference type="Gene3D" id="2.60.40.10">
    <property type="entry name" value="Immunoglobulins"/>
    <property type="match status" value="1"/>
</dbReference>
<keyword evidence="1" id="KW-0732">Signal</keyword>
<evidence type="ECO:0000313" key="2">
    <source>
        <dbReference type="EMBL" id="MBM3223162.1"/>
    </source>
</evidence>
<proteinExistence type="predicted"/>
<comment type="caution">
    <text evidence="2">The sequence shown here is derived from an EMBL/GenBank/DDBJ whole genome shotgun (WGS) entry which is preliminary data.</text>
</comment>
<gene>
    <name evidence="2" type="ORF">FJZ47_05070</name>
</gene>
<dbReference type="PANTHER" id="PTHR36057:SF1">
    <property type="entry name" value="LIPOPROTEIN LIPID ATTACHMENT SITE-LIKE PROTEIN, PUTATIVE (DUF1223)-RELATED"/>
    <property type="match status" value="1"/>
</dbReference>
<name>A0A937W0N7_UNCTE</name>
<dbReference type="Pfam" id="PF06764">
    <property type="entry name" value="DUF1223"/>
    <property type="match status" value="1"/>
</dbReference>
<accession>A0A937W0N7</accession>
<organism evidence="2 3">
    <name type="scientific">Tectimicrobiota bacterium</name>
    <dbReference type="NCBI Taxonomy" id="2528274"/>
    <lineage>
        <taxon>Bacteria</taxon>
        <taxon>Pseudomonadati</taxon>
        <taxon>Nitrospinota/Tectimicrobiota group</taxon>
        <taxon>Candidatus Tectimicrobiota</taxon>
    </lineage>
</organism>
<dbReference type="SUPFAM" id="SSF52833">
    <property type="entry name" value="Thioredoxin-like"/>
    <property type="match status" value="1"/>
</dbReference>
<sequence length="265" mass="29021">MCTLLLRHVLALLGVVTLCVASLTDSSMAQALSARSGPQTVALLELFTSEGCNSCPPADTWVSALAARGFTSERLVALGLHVDYWDRLGWPDRFAQPQFTQRQRAIAARHRTRTIYTPQVVLHGRDFPKWGGIEAEVQRINQTRARAEITLEATPPVSSRMAVTVQASVPQAEARAQARLYVALYENHLSSAVTAGENSGHTLRHDYVVRQWLGPAELDAQGAARLQQTLTLASDWKPADLGLVAFVQQEHTGDVLQTLALPLRP</sequence>
<dbReference type="InterPro" id="IPR013783">
    <property type="entry name" value="Ig-like_fold"/>
</dbReference>